<dbReference type="EMBL" id="CAKMRJ010002223">
    <property type="protein sequence ID" value="CAH1427508.1"/>
    <property type="molecule type" value="Genomic_DNA"/>
</dbReference>
<dbReference type="Proteomes" id="UP001157418">
    <property type="component" value="Unassembled WGS sequence"/>
</dbReference>
<name>A0AAU9MHX5_9ASTR</name>
<organism evidence="1 2">
    <name type="scientific">Lactuca virosa</name>
    <dbReference type="NCBI Taxonomy" id="75947"/>
    <lineage>
        <taxon>Eukaryota</taxon>
        <taxon>Viridiplantae</taxon>
        <taxon>Streptophyta</taxon>
        <taxon>Embryophyta</taxon>
        <taxon>Tracheophyta</taxon>
        <taxon>Spermatophyta</taxon>
        <taxon>Magnoliopsida</taxon>
        <taxon>eudicotyledons</taxon>
        <taxon>Gunneridae</taxon>
        <taxon>Pentapetalae</taxon>
        <taxon>asterids</taxon>
        <taxon>campanulids</taxon>
        <taxon>Asterales</taxon>
        <taxon>Asteraceae</taxon>
        <taxon>Cichorioideae</taxon>
        <taxon>Cichorieae</taxon>
        <taxon>Lactucinae</taxon>
        <taxon>Lactuca</taxon>
    </lineage>
</organism>
<keyword evidence="2" id="KW-1185">Reference proteome</keyword>
<reference evidence="1 2" key="1">
    <citation type="submission" date="2022-01" db="EMBL/GenBank/DDBJ databases">
        <authorList>
            <person name="Xiong W."/>
            <person name="Schranz E."/>
        </authorList>
    </citation>
    <scope>NUCLEOTIDE SEQUENCE [LARGE SCALE GENOMIC DNA]</scope>
</reference>
<dbReference type="AlphaFoldDB" id="A0AAU9MHX5"/>
<accession>A0AAU9MHX5</accession>
<proteinExistence type="predicted"/>
<sequence length="73" mass="8395">MSLWSASNDLAFLYKLVLRNTETNLVKMKQDGFVTMQSCFCVRVIVIIKHLLSRGAFVMSFIFRCILPPPLNQ</sequence>
<comment type="caution">
    <text evidence="1">The sequence shown here is derived from an EMBL/GenBank/DDBJ whole genome shotgun (WGS) entry which is preliminary data.</text>
</comment>
<protein>
    <submittedName>
        <fullName evidence="1">Uncharacterized protein</fullName>
    </submittedName>
</protein>
<gene>
    <name evidence="1" type="ORF">LVIROSA_LOCUS14507</name>
</gene>
<evidence type="ECO:0000313" key="2">
    <source>
        <dbReference type="Proteomes" id="UP001157418"/>
    </source>
</evidence>
<evidence type="ECO:0000313" key="1">
    <source>
        <dbReference type="EMBL" id="CAH1427508.1"/>
    </source>
</evidence>